<feature type="domain" description="AAA+ ATPase" evidence="2">
    <location>
        <begin position="219"/>
        <end position="391"/>
    </location>
</feature>
<dbReference type="InterPro" id="IPR004482">
    <property type="entry name" value="Mg_chelat-rel"/>
</dbReference>
<dbReference type="RefSeq" id="WP_130039443.1">
    <property type="nucleotide sequence ID" value="NZ_JACCEV010000002.1"/>
</dbReference>
<dbReference type="NCBIfam" id="TIGR00368">
    <property type="entry name" value="YifB family Mg chelatase-like AAA ATPase"/>
    <property type="match status" value="1"/>
</dbReference>
<dbReference type="InterPro" id="IPR045006">
    <property type="entry name" value="CHLI-like"/>
</dbReference>
<evidence type="ECO:0000256" key="1">
    <source>
        <dbReference type="ARBA" id="ARBA00006354"/>
    </source>
</evidence>
<dbReference type="EMBL" id="JACCEV010000002">
    <property type="protein sequence ID" value="NYT85897.1"/>
    <property type="molecule type" value="Genomic_DNA"/>
</dbReference>
<dbReference type="GO" id="GO:0005524">
    <property type="term" value="F:ATP binding"/>
    <property type="evidence" value="ECO:0007669"/>
    <property type="project" value="InterPro"/>
</dbReference>
<dbReference type="Pfam" id="PF13541">
    <property type="entry name" value="ChlI"/>
    <property type="match status" value="1"/>
</dbReference>
<sequence length="505" mass="53555">MSLAVLASRALCGLQALPVRVEVHMAPGLPAFHVVGLPDAGVRESRERVRSAILSSGFEFPAGRLTVNLAPADLPKESGRFDLPIALGILLASGQVAEALANEAGRQLHDYVFAGELSLTGAVTSVAAPLAIALAVARSHPGAILVLPAGSADHAALVPGLTVLSAGSLLDVALHVSGVRALLPAQPSPLCPGEGSEPCLSEVRGQALARRVLEIAAAGGHSLLMSGPPGTGKSMLAHRLPGLLPRLEPGQALEASALASLNGQPPMFTDRPPFRSPHHSASVPALVGGGAYPRPGEISLAHQGVLFLDELPEFQRRVLESLREPLETGCVTIARASRTLTFPANFQLVAAMNPCPCGWLGHKKKSCRCTPDRIEAYRSRLSGPLLDRVDLQISLPGAEANWIDLPEGEDSSTVRLRVLQCRTRQQQRQCDTNARLSVAEIGIHCRLDDESTALLARAMQRWNWSARVVHRILRVSRTLADMSGADQIGATHIAEAVQYRLPWDG</sequence>
<keyword evidence="4" id="KW-1185">Reference proteome</keyword>
<dbReference type="Gene3D" id="3.30.230.10">
    <property type="match status" value="1"/>
</dbReference>
<evidence type="ECO:0000259" key="2">
    <source>
        <dbReference type="SMART" id="SM00382"/>
    </source>
</evidence>
<dbReference type="OrthoDB" id="9813147at2"/>
<dbReference type="InterPro" id="IPR025158">
    <property type="entry name" value="Mg_chelat-rel_C"/>
</dbReference>
<organism evidence="3 4">
    <name type="scientific">Pollutimonas harenae</name>
    <dbReference type="NCBI Taxonomy" id="657015"/>
    <lineage>
        <taxon>Bacteria</taxon>
        <taxon>Pseudomonadati</taxon>
        <taxon>Pseudomonadota</taxon>
        <taxon>Betaproteobacteria</taxon>
        <taxon>Burkholderiales</taxon>
        <taxon>Alcaligenaceae</taxon>
        <taxon>Pollutimonas</taxon>
    </lineage>
</organism>
<name>A0A853GUS4_9BURK</name>
<reference evidence="3 4" key="1">
    <citation type="submission" date="2020-07" db="EMBL/GenBank/DDBJ databases">
        <title>Taxonomic revisions and descriptions of new bacterial species based on genomic comparisons in the high-G+C-content subgroup of the family Alcaligenaceae.</title>
        <authorList>
            <person name="Szabo A."/>
            <person name="Felfoldi T."/>
        </authorList>
    </citation>
    <scope>NUCLEOTIDE SEQUENCE [LARGE SCALE GENOMIC DNA]</scope>
    <source>
        <strain evidence="3 4">DSM 25667</strain>
    </source>
</reference>
<dbReference type="InterPro" id="IPR020568">
    <property type="entry name" value="Ribosomal_Su5_D2-typ_SF"/>
</dbReference>
<comment type="similarity">
    <text evidence="1">Belongs to the Mg-chelatase subunits D/I family. ComM subfamily.</text>
</comment>
<dbReference type="PANTHER" id="PTHR32039:SF7">
    <property type="entry name" value="COMPETENCE PROTEIN COMM"/>
    <property type="match status" value="1"/>
</dbReference>
<dbReference type="InterPro" id="IPR014721">
    <property type="entry name" value="Ribsml_uS5_D2-typ_fold_subgr"/>
</dbReference>
<dbReference type="SMART" id="SM00382">
    <property type="entry name" value="AAA"/>
    <property type="match status" value="1"/>
</dbReference>
<dbReference type="SUPFAM" id="SSF52540">
    <property type="entry name" value="P-loop containing nucleoside triphosphate hydrolases"/>
    <property type="match status" value="1"/>
</dbReference>
<dbReference type="SUPFAM" id="SSF54211">
    <property type="entry name" value="Ribosomal protein S5 domain 2-like"/>
    <property type="match status" value="1"/>
</dbReference>
<dbReference type="PANTHER" id="PTHR32039">
    <property type="entry name" value="MAGNESIUM-CHELATASE SUBUNIT CHLI"/>
    <property type="match status" value="1"/>
</dbReference>
<evidence type="ECO:0000313" key="3">
    <source>
        <dbReference type="EMBL" id="NYT85897.1"/>
    </source>
</evidence>
<accession>A0A853GUS4</accession>
<evidence type="ECO:0000313" key="4">
    <source>
        <dbReference type="Proteomes" id="UP000554144"/>
    </source>
</evidence>
<protein>
    <submittedName>
        <fullName evidence="3">YifB family Mg chelatase-like AAA ATPase</fullName>
    </submittedName>
</protein>
<dbReference type="InterPro" id="IPR003593">
    <property type="entry name" value="AAA+_ATPase"/>
</dbReference>
<gene>
    <name evidence="3" type="ORF">H0A62_09805</name>
</gene>
<proteinExistence type="inferred from homology"/>
<dbReference type="Gene3D" id="3.40.50.300">
    <property type="entry name" value="P-loop containing nucleotide triphosphate hydrolases"/>
    <property type="match status" value="1"/>
</dbReference>
<dbReference type="AlphaFoldDB" id="A0A853GUS4"/>
<dbReference type="InterPro" id="IPR000523">
    <property type="entry name" value="Mg_chelatse_chII-like_cat_dom"/>
</dbReference>
<dbReference type="Pfam" id="PF01078">
    <property type="entry name" value="Mg_chelatase"/>
    <property type="match status" value="1"/>
</dbReference>
<dbReference type="Proteomes" id="UP000554144">
    <property type="component" value="Unassembled WGS sequence"/>
</dbReference>
<comment type="caution">
    <text evidence="3">The sequence shown here is derived from an EMBL/GenBank/DDBJ whole genome shotgun (WGS) entry which is preliminary data.</text>
</comment>
<dbReference type="Pfam" id="PF13335">
    <property type="entry name" value="Mg_chelatase_C"/>
    <property type="match status" value="1"/>
</dbReference>
<dbReference type="InterPro" id="IPR027417">
    <property type="entry name" value="P-loop_NTPase"/>
</dbReference>